<keyword evidence="2" id="KW-1185">Reference proteome</keyword>
<comment type="caution">
    <text evidence="1">The sequence shown here is derived from an EMBL/GenBank/DDBJ whole genome shotgun (WGS) entry which is preliminary data.</text>
</comment>
<dbReference type="RefSeq" id="WP_378045514.1">
    <property type="nucleotide sequence ID" value="NZ_JBHMDN010000007.1"/>
</dbReference>
<evidence type="ECO:0000313" key="1">
    <source>
        <dbReference type="EMBL" id="MFC7148256.1"/>
    </source>
</evidence>
<evidence type="ECO:0000313" key="2">
    <source>
        <dbReference type="Proteomes" id="UP001596378"/>
    </source>
</evidence>
<dbReference type="EMBL" id="JBHTAI010000004">
    <property type="protein sequence ID" value="MFC7148256.1"/>
    <property type="molecule type" value="Genomic_DNA"/>
</dbReference>
<sequence length="172" mass="19012">MVSDMEHAKHLAELGGLQAGLEKEGFRSELLERSADIPLHVLLVPLGKDDRGRDRIVNLNFVPLPESDIAWIRLLQLYTVVPCEIAPDRRPAVESLLLAVNGVLPLGHFGIKEDGEVYARYVYTVPSSRTVSADELLEVLSLFHYLLEMFADRIGRVAGGELSVDEALQNPG</sequence>
<dbReference type="Proteomes" id="UP001596378">
    <property type="component" value="Unassembled WGS sequence"/>
</dbReference>
<accession>A0ABW2F5Y7</accession>
<protein>
    <submittedName>
        <fullName evidence="1">YbjN domain-containing protein</fullName>
    </submittedName>
</protein>
<organism evidence="1 2">
    <name type="scientific">Cohnella cellulosilytica</name>
    <dbReference type="NCBI Taxonomy" id="986710"/>
    <lineage>
        <taxon>Bacteria</taxon>
        <taxon>Bacillati</taxon>
        <taxon>Bacillota</taxon>
        <taxon>Bacilli</taxon>
        <taxon>Bacillales</taxon>
        <taxon>Paenibacillaceae</taxon>
        <taxon>Cohnella</taxon>
    </lineage>
</organism>
<gene>
    <name evidence="1" type="ORF">ACFQMJ_06890</name>
</gene>
<dbReference type="InterPro" id="IPR019660">
    <property type="entry name" value="Put_sensory_transdc_reg_YbjN"/>
</dbReference>
<reference evidence="2" key="1">
    <citation type="journal article" date="2019" name="Int. J. Syst. Evol. Microbiol.">
        <title>The Global Catalogue of Microorganisms (GCM) 10K type strain sequencing project: providing services to taxonomists for standard genome sequencing and annotation.</title>
        <authorList>
            <consortium name="The Broad Institute Genomics Platform"/>
            <consortium name="The Broad Institute Genome Sequencing Center for Infectious Disease"/>
            <person name="Wu L."/>
            <person name="Ma J."/>
        </authorList>
    </citation>
    <scope>NUCLEOTIDE SEQUENCE [LARGE SCALE GENOMIC DNA]</scope>
    <source>
        <strain evidence="2">KCTC 12907</strain>
    </source>
</reference>
<name>A0ABW2F5Y7_9BACL</name>
<proteinExistence type="predicted"/>
<dbReference type="Pfam" id="PF10722">
    <property type="entry name" value="YbjN"/>
    <property type="match status" value="1"/>
</dbReference>